<keyword evidence="4" id="KW-0456">Lyase</keyword>
<dbReference type="Proteomes" id="UP001154282">
    <property type="component" value="Unassembled WGS sequence"/>
</dbReference>
<name>A0AAV0MA16_9ROSI</name>
<evidence type="ECO:0000313" key="7">
    <source>
        <dbReference type="EMBL" id="CAI0443103.1"/>
    </source>
</evidence>
<evidence type="ECO:0000256" key="3">
    <source>
        <dbReference type="ARBA" id="ARBA00022842"/>
    </source>
</evidence>
<protein>
    <submittedName>
        <fullName evidence="7">Uncharacterized protein</fullName>
    </submittedName>
</protein>
<evidence type="ECO:0000259" key="5">
    <source>
        <dbReference type="Pfam" id="PF01397"/>
    </source>
</evidence>
<dbReference type="Gene3D" id="1.50.10.130">
    <property type="entry name" value="Terpene synthase, N-terminal domain"/>
    <property type="match status" value="1"/>
</dbReference>
<dbReference type="InterPro" id="IPR044814">
    <property type="entry name" value="Terpene_cyclase_plant_C1"/>
</dbReference>
<dbReference type="SUPFAM" id="SSF48576">
    <property type="entry name" value="Terpenoid synthases"/>
    <property type="match status" value="1"/>
</dbReference>
<keyword evidence="2" id="KW-0479">Metal-binding</keyword>
<proteinExistence type="predicted"/>
<evidence type="ECO:0000256" key="2">
    <source>
        <dbReference type="ARBA" id="ARBA00022723"/>
    </source>
</evidence>
<evidence type="ECO:0000259" key="6">
    <source>
        <dbReference type="Pfam" id="PF03936"/>
    </source>
</evidence>
<dbReference type="InterPro" id="IPR036965">
    <property type="entry name" value="Terpene_synth_N_sf"/>
</dbReference>
<dbReference type="GO" id="GO:0016102">
    <property type="term" value="P:diterpenoid biosynthetic process"/>
    <property type="evidence" value="ECO:0007669"/>
    <property type="project" value="InterPro"/>
</dbReference>
<organism evidence="7 8">
    <name type="scientific">Linum tenue</name>
    <dbReference type="NCBI Taxonomy" id="586396"/>
    <lineage>
        <taxon>Eukaryota</taxon>
        <taxon>Viridiplantae</taxon>
        <taxon>Streptophyta</taxon>
        <taxon>Embryophyta</taxon>
        <taxon>Tracheophyta</taxon>
        <taxon>Spermatophyta</taxon>
        <taxon>Magnoliopsida</taxon>
        <taxon>eudicotyledons</taxon>
        <taxon>Gunneridae</taxon>
        <taxon>Pentapetalae</taxon>
        <taxon>rosids</taxon>
        <taxon>fabids</taxon>
        <taxon>Malpighiales</taxon>
        <taxon>Linaceae</taxon>
        <taxon>Linum</taxon>
    </lineage>
</organism>
<evidence type="ECO:0000313" key="8">
    <source>
        <dbReference type="Proteomes" id="UP001154282"/>
    </source>
</evidence>
<reference evidence="7" key="1">
    <citation type="submission" date="2022-08" db="EMBL/GenBank/DDBJ databases">
        <authorList>
            <person name="Gutierrez-Valencia J."/>
        </authorList>
    </citation>
    <scope>NUCLEOTIDE SEQUENCE</scope>
</reference>
<dbReference type="CDD" id="cd00684">
    <property type="entry name" value="Terpene_cyclase_plant_C1"/>
    <property type="match status" value="1"/>
</dbReference>
<dbReference type="EMBL" id="CAMGYJ010000007">
    <property type="protein sequence ID" value="CAI0443103.1"/>
    <property type="molecule type" value="Genomic_DNA"/>
</dbReference>
<dbReference type="GO" id="GO:0000287">
    <property type="term" value="F:magnesium ion binding"/>
    <property type="evidence" value="ECO:0007669"/>
    <property type="project" value="InterPro"/>
</dbReference>
<evidence type="ECO:0000256" key="4">
    <source>
        <dbReference type="ARBA" id="ARBA00023239"/>
    </source>
</evidence>
<dbReference type="Pfam" id="PF01397">
    <property type="entry name" value="Terpene_synth"/>
    <property type="match status" value="1"/>
</dbReference>
<comment type="caution">
    <text evidence="7">The sequence shown here is derived from an EMBL/GenBank/DDBJ whole genome shotgun (WGS) entry which is preliminary data.</text>
</comment>
<dbReference type="SFLD" id="SFLDS00005">
    <property type="entry name" value="Isoprenoid_Synthase_Type_I"/>
    <property type="match status" value="1"/>
</dbReference>
<dbReference type="GO" id="GO:0010333">
    <property type="term" value="F:terpene synthase activity"/>
    <property type="evidence" value="ECO:0007669"/>
    <property type="project" value="InterPro"/>
</dbReference>
<dbReference type="FunFam" id="1.10.600.10:FF:000007">
    <property type="entry name" value="Isoprene synthase, chloroplastic"/>
    <property type="match status" value="1"/>
</dbReference>
<dbReference type="AlphaFoldDB" id="A0AAV0MA16"/>
<accession>A0AAV0MA16</accession>
<feature type="non-terminal residue" evidence="7">
    <location>
        <position position="580"/>
    </location>
</feature>
<evidence type="ECO:0000256" key="1">
    <source>
        <dbReference type="ARBA" id="ARBA00001946"/>
    </source>
</evidence>
<keyword evidence="3" id="KW-0460">Magnesium</keyword>
<dbReference type="InterPro" id="IPR008930">
    <property type="entry name" value="Terpenoid_cyclase/PrenylTrfase"/>
</dbReference>
<dbReference type="Gene3D" id="1.10.600.10">
    <property type="entry name" value="Farnesyl Diphosphate Synthase"/>
    <property type="match status" value="1"/>
</dbReference>
<dbReference type="SUPFAM" id="SSF48239">
    <property type="entry name" value="Terpenoid cyclases/Protein prenyltransferases"/>
    <property type="match status" value="1"/>
</dbReference>
<gene>
    <name evidence="7" type="ORF">LITE_LOCUS27532</name>
</gene>
<dbReference type="GO" id="GO:0120251">
    <property type="term" value="P:hydrocarbon biosynthetic process"/>
    <property type="evidence" value="ECO:0007669"/>
    <property type="project" value="UniProtKB-ARBA"/>
</dbReference>
<dbReference type="InterPro" id="IPR005630">
    <property type="entry name" value="Terpene_synthase_metal-bd"/>
</dbReference>
<dbReference type="InterPro" id="IPR001906">
    <property type="entry name" value="Terpene_synth_N"/>
</dbReference>
<comment type="cofactor">
    <cofactor evidence="1">
        <name>Mg(2+)</name>
        <dbReference type="ChEBI" id="CHEBI:18420"/>
    </cofactor>
</comment>
<feature type="domain" description="Terpene synthase N-terminal" evidence="5">
    <location>
        <begin position="49"/>
        <end position="222"/>
    </location>
</feature>
<dbReference type="PANTHER" id="PTHR31225">
    <property type="entry name" value="OS04G0344100 PROTEIN-RELATED"/>
    <property type="match status" value="1"/>
</dbReference>
<dbReference type="InterPro" id="IPR034741">
    <property type="entry name" value="Terpene_cyclase-like_1_C"/>
</dbReference>
<dbReference type="SFLD" id="SFLDG01019">
    <property type="entry name" value="Terpene_Cyclase_Like_1_C_Termi"/>
    <property type="match status" value="1"/>
</dbReference>
<dbReference type="InterPro" id="IPR050148">
    <property type="entry name" value="Terpene_synthase-like"/>
</dbReference>
<keyword evidence="8" id="KW-1185">Reference proteome</keyword>
<dbReference type="PANTHER" id="PTHR31225:SF113">
    <property type="entry name" value="TERPENE SYNTHASE 3-RELATED"/>
    <property type="match status" value="1"/>
</dbReference>
<feature type="domain" description="Terpene synthase metal-binding" evidence="6">
    <location>
        <begin position="302"/>
        <end position="538"/>
    </location>
</feature>
<dbReference type="InterPro" id="IPR008949">
    <property type="entry name" value="Isoprenoid_synthase_dom_sf"/>
</dbReference>
<sequence>MAIASSFIHPSSLFEICKQDSDFATTMAANGSTSPAAHQPRTAEFHPTVWGDFFITHVFHSEESVSSWNQQIESLKQDVTMMLSATSDGKLSQKLKLIDTIQRLGIGYHFETQIDDQLRQVFNLHPNLSNRSSAEDHELSTVALHFKLLRRRGYNVSSDTFGKFLTAGVGGKQIFKKELGDDVEGMLCFHEAAQLRGAGEEMLEEGIEFTAAGLKSKMEEAAKDGDDDWAGARWERVGRALNGPKCMPRHEQLLYISCYEREVGGGRDDPTVLLSLAKLSWNVVQHLYHQELRHLTKWWIGLNFAAKLSFARDRLVEIYYWAFGAIWEPKFSQARLFITKILVLASVTDDIYDVQGNIDELELFTTTIKRWDTSMKDLPCYMKVFFEAVMGVVDEIGTITTAEGRSYCYEYLKQAEKNLTRAYLAEARWYANREVPSVEDYRRNGVYSSTYHLLICASLCGMGEKAPVEVFDWLFQDPKILVDVSDLGRLGNDVVSHEFEQERGHVASSVECYMNQYDVSKNEAVDALTEMMDTDRKDINQESLNLPEFVSGEVLSMILGLGRTTDVIYQDYDSYTLSDT</sequence>
<dbReference type="Pfam" id="PF03936">
    <property type="entry name" value="Terpene_synth_C"/>
    <property type="match status" value="1"/>
</dbReference>